<sequence>MDDLFSVLWAVNRTPVTNQRSLAGQLEMSVGKVNSLLKEAEEQGLLNTVKEGKGSRFLLTDDGRQKLERAMLSRRQGKLALEKECGPLRTAVILAGGKREDFEQPAALLPLGEGTVISRMVQVLESCGMDRVLMIGGHCWEKLRDEFSGKQNVTVVENPRYKWSGTMQALKLLEGKLSEDFLLLKSDLVLERRGVQALTEGKDPFAALLAAPSGLGDEAFVELDGDGDIFRISKDIHQINRVQGELTGMFRVPAQVFRMMLEYFAENENPYLNFEYVLENIGRLYGFKGRMVDDLVWAKVETKNDYEKLANIIYPRIQRKEKEMQEQYAAQTLCGALGVSREEIAEILFAGGLTNTNYDVHMANGKRYILRLPGRMTESLIDRRTEKQNAKTASDMGFNCRLVYCNAETGVKVSEYIDRAETLNPRTVKLEENLALTADILRRLHDSDMPMENEFDPFGESLRYESLLSGENARMYKGYEQLRAQVFAIRDRLNRMGKQITPSHNDLVAANLVKDGDGRLYLIDWEYAGKNDPMFDIAALFLENDFAPEDEELFFHYYFKEGENLDAAREKILIFKISQDFLWSIWTVLKEARGDDFGSYGKDRFDRCRRLCAQYWEIYGE</sequence>
<dbReference type="SUPFAM" id="SSF53448">
    <property type="entry name" value="Nucleotide-diphospho-sugar transferases"/>
    <property type="match status" value="1"/>
</dbReference>
<feature type="domain" description="MobA-like NTP transferase" evidence="1">
    <location>
        <begin position="91"/>
        <end position="201"/>
    </location>
</feature>
<evidence type="ECO:0000313" key="2">
    <source>
        <dbReference type="EMBL" id="HIS77349.1"/>
    </source>
</evidence>
<dbReference type="InterPro" id="IPR036390">
    <property type="entry name" value="WH_DNA-bd_sf"/>
</dbReference>
<reference evidence="2" key="2">
    <citation type="journal article" date="2021" name="PeerJ">
        <title>Extensive microbial diversity within the chicken gut microbiome revealed by metagenomics and culture.</title>
        <authorList>
            <person name="Gilroy R."/>
            <person name="Ravi A."/>
            <person name="Getino M."/>
            <person name="Pursley I."/>
            <person name="Horton D.L."/>
            <person name="Alikhan N.F."/>
            <person name="Baker D."/>
            <person name="Gharbi K."/>
            <person name="Hall N."/>
            <person name="Watson M."/>
            <person name="Adriaenssens E.M."/>
            <person name="Foster-Nyarko E."/>
            <person name="Jarju S."/>
            <person name="Secka A."/>
            <person name="Antonio M."/>
            <person name="Oren A."/>
            <person name="Chaudhuri R.R."/>
            <person name="La Ragione R."/>
            <person name="Hildebrand F."/>
            <person name="Pallen M.J."/>
        </authorList>
    </citation>
    <scope>NUCLEOTIDE SEQUENCE</scope>
    <source>
        <strain evidence="2">CHK199-13235</strain>
    </source>
</reference>
<dbReference type="Pfam" id="PF12804">
    <property type="entry name" value="NTP_transf_3"/>
    <property type="match status" value="1"/>
</dbReference>
<dbReference type="InterPro" id="IPR036388">
    <property type="entry name" value="WH-like_DNA-bd_sf"/>
</dbReference>
<dbReference type="Pfam" id="PF01633">
    <property type="entry name" value="Choline_kinase"/>
    <property type="match status" value="1"/>
</dbReference>
<gene>
    <name evidence="2" type="ORF">IAB51_11185</name>
</gene>
<accession>A0A9D1K066</accession>
<dbReference type="SUPFAM" id="SSF46785">
    <property type="entry name" value="Winged helix' DNA-binding domain"/>
    <property type="match status" value="1"/>
</dbReference>
<dbReference type="GO" id="GO:0005737">
    <property type="term" value="C:cytoplasm"/>
    <property type="evidence" value="ECO:0007669"/>
    <property type="project" value="TreeGrafter"/>
</dbReference>
<dbReference type="InterPro" id="IPR029044">
    <property type="entry name" value="Nucleotide-diphossugar_trans"/>
</dbReference>
<proteinExistence type="predicted"/>
<comment type="caution">
    <text evidence="2">The sequence shown here is derived from an EMBL/GenBank/DDBJ whole genome shotgun (WGS) entry which is preliminary data.</text>
</comment>
<dbReference type="Proteomes" id="UP000824002">
    <property type="component" value="Unassembled WGS sequence"/>
</dbReference>
<evidence type="ECO:0000313" key="3">
    <source>
        <dbReference type="Proteomes" id="UP000824002"/>
    </source>
</evidence>
<dbReference type="InterPro" id="IPR011009">
    <property type="entry name" value="Kinase-like_dom_sf"/>
</dbReference>
<organism evidence="2 3">
    <name type="scientific">Candidatus Merdivicinus excrementipullorum</name>
    <dbReference type="NCBI Taxonomy" id="2840867"/>
    <lineage>
        <taxon>Bacteria</taxon>
        <taxon>Bacillati</taxon>
        <taxon>Bacillota</taxon>
        <taxon>Clostridia</taxon>
        <taxon>Eubacteriales</taxon>
        <taxon>Oscillospiraceae</taxon>
        <taxon>Oscillospiraceae incertae sedis</taxon>
        <taxon>Candidatus Merdivicinus</taxon>
    </lineage>
</organism>
<protein>
    <submittedName>
        <fullName evidence="2">Phosphotransferase</fullName>
    </submittedName>
</protein>
<dbReference type="SUPFAM" id="SSF56112">
    <property type="entry name" value="Protein kinase-like (PK-like)"/>
    <property type="match status" value="1"/>
</dbReference>
<dbReference type="Gene3D" id="3.90.1200.10">
    <property type="match status" value="1"/>
</dbReference>
<dbReference type="AlphaFoldDB" id="A0A9D1K066"/>
<dbReference type="Gene3D" id="1.10.10.10">
    <property type="entry name" value="Winged helix-like DNA-binding domain superfamily/Winged helix DNA-binding domain"/>
    <property type="match status" value="1"/>
</dbReference>
<dbReference type="PANTHER" id="PTHR22603">
    <property type="entry name" value="CHOLINE/ETHANOALAMINE KINASE"/>
    <property type="match status" value="1"/>
</dbReference>
<dbReference type="GO" id="GO:0016779">
    <property type="term" value="F:nucleotidyltransferase activity"/>
    <property type="evidence" value="ECO:0007669"/>
    <property type="project" value="UniProtKB-ARBA"/>
</dbReference>
<dbReference type="PANTHER" id="PTHR22603:SF66">
    <property type="entry name" value="ETHANOLAMINE KINASE"/>
    <property type="match status" value="1"/>
</dbReference>
<evidence type="ECO:0000259" key="1">
    <source>
        <dbReference type="Pfam" id="PF12804"/>
    </source>
</evidence>
<reference evidence="2" key="1">
    <citation type="submission" date="2020-10" db="EMBL/GenBank/DDBJ databases">
        <authorList>
            <person name="Gilroy R."/>
        </authorList>
    </citation>
    <scope>NUCLEOTIDE SEQUENCE</scope>
    <source>
        <strain evidence="2">CHK199-13235</strain>
    </source>
</reference>
<dbReference type="Gene3D" id="3.30.200.20">
    <property type="entry name" value="Phosphorylase Kinase, domain 1"/>
    <property type="match status" value="1"/>
</dbReference>
<dbReference type="GO" id="GO:0006646">
    <property type="term" value="P:phosphatidylethanolamine biosynthetic process"/>
    <property type="evidence" value="ECO:0007669"/>
    <property type="project" value="TreeGrafter"/>
</dbReference>
<dbReference type="InterPro" id="IPR025877">
    <property type="entry name" value="MobA-like_NTP_Trfase"/>
</dbReference>
<dbReference type="GO" id="GO:0004305">
    <property type="term" value="F:ethanolamine kinase activity"/>
    <property type="evidence" value="ECO:0007669"/>
    <property type="project" value="TreeGrafter"/>
</dbReference>
<dbReference type="EMBL" id="DVJP01000073">
    <property type="protein sequence ID" value="HIS77349.1"/>
    <property type="molecule type" value="Genomic_DNA"/>
</dbReference>
<name>A0A9D1K066_9FIRM</name>
<dbReference type="Gene3D" id="3.90.550.10">
    <property type="entry name" value="Spore Coat Polysaccharide Biosynthesis Protein SpsA, Chain A"/>
    <property type="match status" value="1"/>
</dbReference>
<dbReference type="CDD" id="cd05151">
    <property type="entry name" value="ChoK-like"/>
    <property type="match status" value="1"/>
</dbReference>